<dbReference type="GO" id="GO:0042597">
    <property type="term" value="C:periplasmic space"/>
    <property type="evidence" value="ECO:0007669"/>
    <property type="project" value="UniProtKB-ARBA"/>
</dbReference>
<protein>
    <recommendedName>
        <fullName evidence="6">Solute-binding protein family 5 domain-containing protein</fullName>
    </recommendedName>
</protein>
<dbReference type="EMBL" id="SDWV01000026">
    <property type="protein sequence ID" value="RYC05379.1"/>
    <property type="molecule type" value="Genomic_DNA"/>
</dbReference>
<keyword evidence="3" id="KW-0813">Transport</keyword>
<feature type="chain" id="PRO_5039695677" description="Solute-binding protein family 5 domain-containing protein" evidence="5">
    <location>
        <begin position="34"/>
        <end position="531"/>
    </location>
</feature>
<feature type="signal peptide" evidence="5">
    <location>
        <begin position="1"/>
        <end position="33"/>
    </location>
</feature>
<dbReference type="SUPFAM" id="SSF53850">
    <property type="entry name" value="Periplasmic binding protein-like II"/>
    <property type="match status" value="1"/>
</dbReference>
<dbReference type="PIRSF" id="PIRSF002741">
    <property type="entry name" value="MppA"/>
    <property type="match status" value="1"/>
</dbReference>
<reference evidence="7 8" key="1">
    <citation type="submission" date="2019-01" db="EMBL/GenBank/DDBJ databases">
        <title>Novel species of Nocardioides.</title>
        <authorList>
            <person name="Liu Q."/>
            <person name="X Y.-H."/>
        </authorList>
    </citation>
    <scope>NUCLEOTIDE SEQUENCE [LARGE SCALE GENOMIC DNA]</scope>
    <source>
        <strain evidence="7 8">HLT2-9</strain>
    </source>
</reference>
<dbReference type="InterPro" id="IPR000914">
    <property type="entry name" value="SBP_5_dom"/>
</dbReference>
<evidence type="ECO:0000256" key="3">
    <source>
        <dbReference type="ARBA" id="ARBA00022448"/>
    </source>
</evidence>
<dbReference type="Gene3D" id="3.40.190.10">
    <property type="entry name" value="Periplasmic binding protein-like II"/>
    <property type="match status" value="1"/>
</dbReference>
<dbReference type="Gene3D" id="3.10.105.10">
    <property type="entry name" value="Dipeptide-binding Protein, Domain 3"/>
    <property type="match status" value="1"/>
</dbReference>
<comment type="subcellular location">
    <subcellularLocation>
        <location evidence="1">Cell envelope</location>
    </subcellularLocation>
</comment>
<evidence type="ECO:0000256" key="2">
    <source>
        <dbReference type="ARBA" id="ARBA00005695"/>
    </source>
</evidence>
<keyword evidence="4 5" id="KW-0732">Signal</keyword>
<evidence type="ECO:0000259" key="6">
    <source>
        <dbReference type="Pfam" id="PF00496"/>
    </source>
</evidence>
<evidence type="ECO:0000256" key="4">
    <source>
        <dbReference type="ARBA" id="ARBA00022729"/>
    </source>
</evidence>
<dbReference type="OrthoDB" id="9803988at2"/>
<dbReference type="GO" id="GO:0015833">
    <property type="term" value="P:peptide transport"/>
    <property type="evidence" value="ECO:0007669"/>
    <property type="project" value="TreeGrafter"/>
</dbReference>
<dbReference type="PANTHER" id="PTHR30290">
    <property type="entry name" value="PERIPLASMIC BINDING COMPONENT OF ABC TRANSPORTER"/>
    <property type="match status" value="1"/>
</dbReference>
<keyword evidence="8" id="KW-1185">Reference proteome</keyword>
<dbReference type="GO" id="GO:0043190">
    <property type="term" value="C:ATP-binding cassette (ABC) transporter complex"/>
    <property type="evidence" value="ECO:0007669"/>
    <property type="project" value="InterPro"/>
</dbReference>
<dbReference type="InterPro" id="IPR039424">
    <property type="entry name" value="SBP_5"/>
</dbReference>
<dbReference type="PANTHER" id="PTHR30290:SF10">
    <property type="entry name" value="PERIPLASMIC OLIGOPEPTIDE-BINDING PROTEIN-RELATED"/>
    <property type="match status" value="1"/>
</dbReference>
<dbReference type="GO" id="GO:0030313">
    <property type="term" value="C:cell envelope"/>
    <property type="evidence" value="ECO:0007669"/>
    <property type="project" value="UniProtKB-SubCell"/>
</dbReference>
<gene>
    <name evidence="7" type="ORF">EUA94_19545</name>
</gene>
<comment type="similarity">
    <text evidence="2">Belongs to the bacterial solute-binding protein 5 family.</text>
</comment>
<proteinExistence type="inferred from homology"/>
<name>A0A4Q2SMT4_9ACTN</name>
<evidence type="ECO:0000313" key="8">
    <source>
        <dbReference type="Proteomes" id="UP000291101"/>
    </source>
</evidence>
<dbReference type="RefSeq" id="WP_091201917.1">
    <property type="nucleotide sequence ID" value="NZ_SDWV01000026.1"/>
</dbReference>
<dbReference type="GO" id="GO:1904680">
    <property type="term" value="F:peptide transmembrane transporter activity"/>
    <property type="evidence" value="ECO:0007669"/>
    <property type="project" value="TreeGrafter"/>
</dbReference>
<dbReference type="InterPro" id="IPR030678">
    <property type="entry name" value="Peptide/Ni-bd"/>
</dbReference>
<dbReference type="AlphaFoldDB" id="A0A4Q2SMT4"/>
<dbReference type="Pfam" id="PF00496">
    <property type="entry name" value="SBP_bac_5"/>
    <property type="match status" value="1"/>
</dbReference>
<evidence type="ECO:0000256" key="5">
    <source>
        <dbReference type="SAM" id="SignalP"/>
    </source>
</evidence>
<comment type="caution">
    <text evidence="7">The sequence shown here is derived from an EMBL/GenBank/DDBJ whole genome shotgun (WGS) entry which is preliminary data.</text>
</comment>
<evidence type="ECO:0000313" key="7">
    <source>
        <dbReference type="EMBL" id="RYC05379.1"/>
    </source>
</evidence>
<dbReference type="Proteomes" id="UP000291101">
    <property type="component" value="Unassembled WGS sequence"/>
</dbReference>
<sequence>MTMLQVHDRISTRSRWRRNAAATLAVILCAALAACSNSTNDADTGGDDSGKGGTFTFGIIGAPPTLNPALGDPAYNPLYQWAYEPLVVLEPDGTYSSGLADKFGYTDDENKVYEVTLREDLQFSDGETLDAEALKTFFTYEKKQSSSAGLLLGSVESMEVTDPLTVRLTLGRSDPGFSFYFAQAFGAGNVISPKAIKDPDTLNTGTAGAGQYTAVPGETVTGDHYTFEKNPNYYDQDAIQFDKVVVKIIANASSMLQALKSGQIQAASADITTLQTAKSDGINVVSAPQTLVGLNFTDRTGELSEPMGDVRVRQALQMAVDRKAIAQGLLGDESLALSQFALPDTPGFLPELEEEMAYDPDKARQLLAEAGYPDGFTLKTLTTPFSGLDKITEAIAGELAKVGVTLEITSKPTPNDYLQAMLSNEYPAIALGYGLNDANSLYAGFINPQGPFNPAHYSDSELDKLYATYFATPSEEAGELEQAINQRLVDQGWALPVLGTPLGYYVADGFKGLEATALNSAVPHFTELRRG</sequence>
<evidence type="ECO:0000256" key="1">
    <source>
        <dbReference type="ARBA" id="ARBA00004196"/>
    </source>
</evidence>
<organism evidence="7 8">
    <name type="scientific">Nocardioides zhouii</name>
    <dbReference type="NCBI Taxonomy" id="1168729"/>
    <lineage>
        <taxon>Bacteria</taxon>
        <taxon>Bacillati</taxon>
        <taxon>Actinomycetota</taxon>
        <taxon>Actinomycetes</taxon>
        <taxon>Propionibacteriales</taxon>
        <taxon>Nocardioidaceae</taxon>
        <taxon>Nocardioides</taxon>
    </lineage>
</organism>
<feature type="domain" description="Solute-binding protein family 5" evidence="6">
    <location>
        <begin position="96"/>
        <end position="438"/>
    </location>
</feature>
<accession>A0A4Q2SMT4</accession>